<sequence>MIPSTVRSPDQTAVRFPREIAAAVTLPAAAASLVAPGAGPCTRTGAIAIVTACGALATRLALVPFLVARDLPDPRSVRGFDPSDGPVPPALLGLGPGPDRDRVRTAGDRCAEAWRVWRAEDRLGDSAAGAAGALALGAWCAWALGSSARAETRARYALETCADDPLAGLVLRSVLAGSSPTWGDPRRDRRRS</sequence>
<keyword evidence="4" id="KW-1185">Reference proteome</keyword>
<keyword evidence="2" id="KW-1133">Transmembrane helix</keyword>
<evidence type="ECO:0000256" key="1">
    <source>
        <dbReference type="SAM" id="MobiDB-lite"/>
    </source>
</evidence>
<protein>
    <recommendedName>
        <fullName evidence="5">DUF4192 family protein</fullName>
    </recommendedName>
</protein>
<evidence type="ECO:0000313" key="3">
    <source>
        <dbReference type="EMBL" id="MEK0171442.1"/>
    </source>
</evidence>
<evidence type="ECO:0008006" key="5">
    <source>
        <dbReference type="Google" id="ProtNLM"/>
    </source>
</evidence>
<dbReference type="RefSeq" id="WP_340197596.1">
    <property type="nucleotide sequence ID" value="NZ_JBBKAP010000074.1"/>
</dbReference>
<keyword evidence="2" id="KW-0472">Membrane</keyword>
<comment type="caution">
    <text evidence="3">The sequence shown here is derived from an EMBL/GenBank/DDBJ whole genome shotgun (WGS) entry which is preliminary data.</text>
</comment>
<evidence type="ECO:0000313" key="4">
    <source>
        <dbReference type="Proteomes" id="UP001370299"/>
    </source>
</evidence>
<dbReference type="Proteomes" id="UP001370299">
    <property type="component" value="Unassembled WGS sequence"/>
</dbReference>
<gene>
    <name evidence="3" type="ORF">WMN62_08170</name>
</gene>
<feature type="transmembrane region" description="Helical" evidence="2">
    <location>
        <begin position="20"/>
        <end position="39"/>
    </location>
</feature>
<feature type="transmembrane region" description="Helical" evidence="2">
    <location>
        <begin position="45"/>
        <end position="68"/>
    </location>
</feature>
<keyword evidence="2" id="KW-0812">Transmembrane</keyword>
<organism evidence="3 4">
    <name type="scientific">Curtobacterium citreum</name>
    <dbReference type="NCBI Taxonomy" id="2036"/>
    <lineage>
        <taxon>Bacteria</taxon>
        <taxon>Bacillati</taxon>
        <taxon>Actinomycetota</taxon>
        <taxon>Actinomycetes</taxon>
        <taxon>Micrococcales</taxon>
        <taxon>Microbacteriaceae</taxon>
        <taxon>Curtobacterium</taxon>
    </lineage>
</organism>
<evidence type="ECO:0000256" key="2">
    <source>
        <dbReference type="SAM" id="Phobius"/>
    </source>
</evidence>
<accession>A0ABU8Y9S4</accession>
<name>A0ABU8Y9S4_9MICO</name>
<feature type="region of interest" description="Disordered" evidence="1">
    <location>
        <begin position="79"/>
        <end position="98"/>
    </location>
</feature>
<reference evidence="3 4" key="1">
    <citation type="submission" date="2024-03" db="EMBL/GenBank/DDBJ databases">
        <title>Whole genomes of four grape xylem sap localized bacterial endophytes.</title>
        <authorList>
            <person name="Kumar G."/>
            <person name="Savka M.A."/>
        </authorList>
    </citation>
    <scope>NUCLEOTIDE SEQUENCE [LARGE SCALE GENOMIC DNA]</scope>
    <source>
        <strain evidence="3 4">RIT_GXS8</strain>
    </source>
</reference>
<proteinExistence type="predicted"/>
<dbReference type="EMBL" id="JBBLYY010000043">
    <property type="protein sequence ID" value="MEK0171442.1"/>
    <property type="molecule type" value="Genomic_DNA"/>
</dbReference>